<dbReference type="InterPro" id="IPR008266">
    <property type="entry name" value="Tyr_kinase_AS"/>
</dbReference>
<dbReference type="PROSITE" id="PS00109">
    <property type="entry name" value="PROTEIN_KINASE_TYR"/>
    <property type="match status" value="1"/>
</dbReference>
<evidence type="ECO:0000313" key="8">
    <source>
        <dbReference type="Proteomes" id="UP000838756"/>
    </source>
</evidence>
<dbReference type="PROSITE" id="PS00107">
    <property type="entry name" value="PROTEIN_KINASE_ATP"/>
    <property type="match status" value="1"/>
</dbReference>
<feature type="region of interest" description="Disordered" evidence="4">
    <location>
        <begin position="672"/>
        <end position="764"/>
    </location>
</feature>
<keyword evidence="8" id="KW-1185">Reference proteome</keyword>
<dbReference type="SUPFAM" id="SSF56112">
    <property type="entry name" value="Protein kinase-like (PK-like)"/>
    <property type="match status" value="1"/>
</dbReference>
<dbReference type="Gene3D" id="1.10.510.10">
    <property type="entry name" value="Transferase(Phosphotransferase) domain 1"/>
    <property type="match status" value="1"/>
</dbReference>
<evidence type="ECO:0000256" key="5">
    <source>
        <dbReference type="SAM" id="Phobius"/>
    </source>
</evidence>
<comment type="subcellular location">
    <subcellularLocation>
        <location evidence="1">Membrane</location>
        <topology evidence="1">Single-pass membrane protein</topology>
    </subcellularLocation>
</comment>
<dbReference type="Proteomes" id="UP000838756">
    <property type="component" value="Unassembled WGS sequence"/>
</dbReference>
<dbReference type="GO" id="GO:0043235">
    <property type="term" value="C:receptor complex"/>
    <property type="evidence" value="ECO:0007669"/>
    <property type="project" value="TreeGrafter"/>
</dbReference>
<proteinExistence type="predicted"/>
<dbReference type="Gene3D" id="3.30.200.20">
    <property type="entry name" value="Phosphorylase Kinase, domain 1"/>
    <property type="match status" value="1"/>
</dbReference>
<comment type="caution">
    <text evidence="7">The sequence shown here is derived from an EMBL/GenBank/DDBJ whole genome shotgun (WGS) entry which is preliminary data.</text>
</comment>
<evidence type="ECO:0000256" key="4">
    <source>
        <dbReference type="SAM" id="MobiDB-lite"/>
    </source>
</evidence>
<dbReference type="PANTHER" id="PTHR24416:SF604">
    <property type="entry name" value="RECEPTOR PROTEIN-TYROSINE KINASE"/>
    <property type="match status" value="1"/>
</dbReference>
<dbReference type="EMBL" id="CAKXAJ010025181">
    <property type="protein sequence ID" value="CAH2236088.1"/>
    <property type="molecule type" value="Genomic_DNA"/>
</dbReference>
<dbReference type="PANTHER" id="PTHR24416">
    <property type="entry name" value="TYROSINE-PROTEIN KINASE RECEPTOR"/>
    <property type="match status" value="1"/>
</dbReference>
<dbReference type="InterPro" id="IPR017441">
    <property type="entry name" value="Protein_kinase_ATP_BS"/>
</dbReference>
<organism evidence="7 8">
    <name type="scientific">Pararge aegeria aegeria</name>
    <dbReference type="NCBI Taxonomy" id="348720"/>
    <lineage>
        <taxon>Eukaryota</taxon>
        <taxon>Metazoa</taxon>
        <taxon>Ecdysozoa</taxon>
        <taxon>Arthropoda</taxon>
        <taxon>Hexapoda</taxon>
        <taxon>Insecta</taxon>
        <taxon>Pterygota</taxon>
        <taxon>Neoptera</taxon>
        <taxon>Endopterygota</taxon>
        <taxon>Lepidoptera</taxon>
        <taxon>Glossata</taxon>
        <taxon>Ditrysia</taxon>
        <taxon>Papilionoidea</taxon>
        <taxon>Nymphalidae</taxon>
        <taxon>Satyrinae</taxon>
        <taxon>Satyrini</taxon>
        <taxon>Parargina</taxon>
        <taxon>Pararge</taxon>
    </lineage>
</organism>
<keyword evidence="3" id="KW-0067">ATP-binding</keyword>
<dbReference type="PRINTS" id="PR00109">
    <property type="entry name" value="TYRKINASE"/>
</dbReference>
<keyword evidence="5" id="KW-0472">Membrane</keyword>
<dbReference type="OrthoDB" id="73209at2759"/>
<evidence type="ECO:0000259" key="6">
    <source>
        <dbReference type="PROSITE" id="PS50011"/>
    </source>
</evidence>
<dbReference type="GO" id="GO:0045664">
    <property type="term" value="P:regulation of neuron differentiation"/>
    <property type="evidence" value="ECO:0007669"/>
    <property type="project" value="TreeGrafter"/>
</dbReference>
<dbReference type="AlphaFoldDB" id="A0A8S4RH25"/>
<dbReference type="GO" id="GO:0005886">
    <property type="term" value="C:plasma membrane"/>
    <property type="evidence" value="ECO:0007669"/>
    <property type="project" value="TreeGrafter"/>
</dbReference>
<reference evidence="7" key="1">
    <citation type="submission" date="2022-03" db="EMBL/GenBank/DDBJ databases">
        <authorList>
            <person name="Lindestad O."/>
        </authorList>
    </citation>
    <scope>NUCLEOTIDE SEQUENCE</scope>
</reference>
<dbReference type="GO" id="GO:0005524">
    <property type="term" value="F:ATP binding"/>
    <property type="evidence" value="ECO:0007669"/>
    <property type="project" value="UniProtKB-UniRule"/>
</dbReference>
<feature type="compositionally biased region" description="Low complexity" evidence="4">
    <location>
        <begin position="706"/>
        <end position="719"/>
    </location>
</feature>
<keyword evidence="5" id="KW-0812">Transmembrane</keyword>
<dbReference type="GO" id="GO:0004714">
    <property type="term" value="F:transmembrane receptor protein tyrosine kinase activity"/>
    <property type="evidence" value="ECO:0007669"/>
    <property type="project" value="UniProtKB-EC"/>
</dbReference>
<dbReference type="InterPro" id="IPR001245">
    <property type="entry name" value="Ser-Thr/Tyr_kinase_cat_dom"/>
</dbReference>
<sequence>MLGVPLRDQIRNEEIRRRIRTTDIAQRDAKLKWKWAGHIARRTDGRWGSKKCGCNYRCIAMNEYRSDVKCYCPADWITDENDPTKCISASTEPQQRWYQNLMVISAALGVVVSLCVLIALIIVLHVYNKYQRQKQADVMQKQYRQQELQLHRLRNAPGSDSLSMAFNPHYGGESFLPQGVDVRGLPKVARESLKLVKALGQGAFGEVYQGLYRHRAGDSVEMPVAVKTLPELSTGQSESDFLMEAAIMAKFNHPNIVHLIGVCFDRHPRFIVLELLAGGDLKNFLRESRPRPERASALTMKDLLLCAIDVCKGCKYLEARRFVHRDIAARNCLLTSRGPGRVVKIADFGMARDIYRSDYYKKGGKAMLPIKWMPPEAYIDGIFTVKTDVCYQSCDLCWCRWSPSLSPTGRSSTDPLVLEPHSITLTAAQEKLEMEDSQFQPLLKVSQEYGNIPMASLGGNGDLDASSSTASNAEIRNNSKFLPSNSTDRLLNSVDCATMDEDTASETDDRPMLWETSFTETRPSITIETAPIIEPGPVIEKLISITPTSTKPPENLLTQAIETTVIDKTNKNTLGLDKKTAPIASPDPPRINAWNSRDPAPKLLPKTKPFCLDAAQLEQNLNALKKNSGSVNLTTMNTMKVLPPYINVVTPNKLSESKTIQIDPKKAVIHDLQSPQEPEKEEKGKLKQSSSAASLLNGPMTDVPYADSDNASSSSGSNAQNLLHHQKNQKNNAYSEIVVGNGKKIMKQGSKTSNGDYGETEISC</sequence>
<feature type="binding site" evidence="3">
    <location>
        <position position="227"/>
    </location>
    <ligand>
        <name>ATP</name>
        <dbReference type="ChEBI" id="CHEBI:30616"/>
    </ligand>
</feature>
<dbReference type="InterPro" id="IPR000719">
    <property type="entry name" value="Prot_kinase_dom"/>
</dbReference>
<accession>A0A8S4RH25</accession>
<dbReference type="SMART" id="SM00219">
    <property type="entry name" value="TyrKc"/>
    <property type="match status" value="1"/>
</dbReference>
<dbReference type="InterPro" id="IPR050122">
    <property type="entry name" value="RTK"/>
</dbReference>
<evidence type="ECO:0000256" key="3">
    <source>
        <dbReference type="PROSITE-ProRule" id="PRU10141"/>
    </source>
</evidence>
<evidence type="ECO:0000313" key="7">
    <source>
        <dbReference type="EMBL" id="CAH2236088.1"/>
    </source>
</evidence>
<protein>
    <submittedName>
        <fullName evidence="7">Jg4787 protein</fullName>
    </submittedName>
</protein>
<dbReference type="Pfam" id="PF07714">
    <property type="entry name" value="PK_Tyr_Ser-Thr"/>
    <property type="match status" value="1"/>
</dbReference>
<gene>
    <name evidence="7" type="primary">jg4787</name>
    <name evidence="7" type="ORF">PAEG_LOCUS13576</name>
</gene>
<comment type="catalytic activity">
    <reaction evidence="2">
        <text>L-tyrosyl-[protein] + ATP = O-phospho-L-tyrosyl-[protein] + ADP + H(+)</text>
        <dbReference type="Rhea" id="RHEA:10596"/>
        <dbReference type="Rhea" id="RHEA-COMP:10136"/>
        <dbReference type="Rhea" id="RHEA-COMP:20101"/>
        <dbReference type="ChEBI" id="CHEBI:15378"/>
        <dbReference type="ChEBI" id="CHEBI:30616"/>
        <dbReference type="ChEBI" id="CHEBI:46858"/>
        <dbReference type="ChEBI" id="CHEBI:61978"/>
        <dbReference type="ChEBI" id="CHEBI:456216"/>
        <dbReference type="EC" id="2.7.10.1"/>
    </reaction>
</comment>
<name>A0A8S4RH25_9NEOP</name>
<dbReference type="FunFam" id="3.30.200.20:FF:000117">
    <property type="entry name" value="Tyrosine-protein kinase receptor"/>
    <property type="match status" value="1"/>
</dbReference>
<feature type="domain" description="Protein kinase" evidence="6">
    <location>
        <begin position="193"/>
        <end position="513"/>
    </location>
</feature>
<feature type="transmembrane region" description="Helical" evidence="5">
    <location>
        <begin position="101"/>
        <end position="127"/>
    </location>
</feature>
<dbReference type="InterPro" id="IPR020635">
    <property type="entry name" value="Tyr_kinase_cat_dom"/>
</dbReference>
<keyword evidence="5" id="KW-1133">Transmembrane helix</keyword>
<dbReference type="GO" id="GO:0007169">
    <property type="term" value="P:cell surface receptor protein tyrosine kinase signaling pathway"/>
    <property type="evidence" value="ECO:0007669"/>
    <property type="project" value="TreeGrafter"/>
</dbReference>
<dbReference type="PROSITE" id="PS50011">
    <property type="entry name" value="PROTEIN_KINASE_DOM"/>
    <property type="match status" value="1"/>
</dbReference>
<keyword evidence="3" id="KW-0547">Nucleotide-binding</keyword>
<evidence type="ECO:0000256" key="1">
    <source>
        <dbReference type="ARBA" id="ARBA00004167"/>
    </source>
</evidence>
<dbReference type="FunFam" id="1.10.510.10:FF:001901">
    <property type="entry name" value="Proto-oncogene tyrosine-protein kinase ROS"/>
    <property type="match status" value="1"/>
</dbReference>
<evidence type="ECO:0000256" key="2">
    <source>
        <dbReference type="ARBA" id="ARBA00051243"/>
    </source>
</evidence>
<dbReference type="InterPro" id="IPR011009">
    <property type="entry name" value="Kinase-like_dom_sf"/>
</dbReference>